<dbReference type="CDD" id="cd05466">
    <property type="entry name" value="PBP2_LTTR_substrate"/>
    <property type="match status" value="1"/>
</dbReference>
<feature type="domain" description="HTH lysR-type" evidence="5">
    <location>
        <begin position="1"/>
        <end position="57"/>
    </location>
</feature>
<dbReference type="SUPFAM" id="SSF46785">
    <property type="entry name" value="Winged helix' DNA-binding domain"/>
    <property type="match status" value="1"/>
</dbReference>
<dbReference type="Gene3D" id="3.40.190.10">
    <property type="entry name" value="Periplasmic binding protein-like II"/>
    <property type="match status" value="2"/>
</dbReference>
<dbReference type="InterPro" id="IPR005119">
    <property type="entry name" value="LysR_subst-bd"/>
</dbReference>
<dbReference type="GO" id="GO:0000976">
    <property type="term" value="F:transcription cis-regulatory region binding"/>
    <property type="evidence" value="ECO:0007669"/>
    <property type="project" value="TreeGrafter"/>
</dbReference>
<proteinExistence type="inferred from homology"/>
<dbReference type="InterPro" id="IPR036388">
    <property type="entry name" value="WH-like_DNA-bd_sf"/>
</dbReference>
<dbReference type="Proteomes" id="UP000561617">
    <property type="component" value="Unassembled WGS sequence"/>
</dbReference>
<evidence type="ECO:0000256" key="3">
    <source>
        <dbReference type="ARBA" id="ARBA00023125"/>
    </source>
</evidence>
<sequence length="292" mass="33321">MNINELMTFKAVVEKKGFSTAAEFLGYSQSNVTKHIKKIEETVGFPLFDRGWKSTLTKEGELFYKEIDNLIDHWKSICAISEEIASEQIGEIRIGIIESLAKQVLPQIISWLKTHRPKMNAFFEMGNTQRLSELVQQNELDVAFVGENTNLSSELEFKKIAEDEIVFITLKSHELLNKNTLELQDILNFPLIYGDKTCLSHQRFIAALQKDNLLSELKTHYICSNQLLIPDILTDNQIGIVPRSIANNKATNIVTLPTTKKDFHLVYGTITKKKEYNYLKDTIASITELVSH</sequence>
<dbReference type="Gene3D" id="1.10.10.10">
    <property type="entry name" value="Winged helix-like DNA-binding domain superfamily/Winged helix DNA-binding domain"/>
    <property type="match status" value="1"/>
</dbReference>
<dbReference type="GO" id="GO:0003700">
    <property type="term" value="F:DNA-binding transcription factor activity"/>
    <property type="evidence" value="ECO:0007669"/>
    <property type="project" value="InterPro"/>
</dbReference>
<dbReference type="EMBL" id="JAASTW010000023">
    <property type="protein sequence ID" value="MBC1490046.1"/>
    <property type="molecule type" value="Genomic_DNA"/>
</dbReference>
<evidence type="ECO:0000313" key="6">
    <source>
        <dbReference type="EMBL" id="MBC1490046.1"/>
    </source>
</evidence>
<dbReference type="Pfam" id="PF00126">
    <property type="entry name" value="HTH_1"/>
    <property type="match status" value="1"/>
</dbReference>
<dbReference type="InterPro" id="IPR000847">
    <property type="entry name" value="LysR_HTH_N"/>
</dbReference>
<evidence type="ECO:0000313" key="7">
    <source>
        <dbReference type="Proteomes" id="UP000561617"/>
    </source>
</evidence>
<evidence type="ECO:0000256" key="1">
    <source>
        <dbReference type="ARBA" id="ARBA00009437"/>
    </source>
</evidence>
<evidence type="ECO:0000256" key="2">
    <source>
        <dbReference type="ARBA" id="ARBA00023015"/>
    </source>
</evidence>
<dbReference type="SUPFAM" id="SSF53850">
    <property type="entry name" value="Periplasmic binding protein-like II"/>
    <property type="match status" value="1"/>
</dbReference>
<name>A0A7X0XAA8_9LIST</name>
<protein>
    <submittedName>
        <fullName evidence="6">LysR family transcriptional regulator</fullName>
    </submittedName>
</protein>
<evidence type="ECO:0000259" key="5">
    <source>
        <dbReference type="PROSITE" id="PS50931"/>
    </source>
</evidence>
<dbReference type="RefSeq" id="WP_185345037.1">
    <property type="nucleotide sequence ID" value="NZ_JAASTU010000024.1"/>
</dbReference>
<dbReference type="AlphaFoldDB" id="A0A7X0XAA8"/>
<keyword evidence="3" id="KW-0238">DNA-binding</keyword>
<dbReference type="PROSITE" id="PS50931">
    <property type="entry name" value="HTH_LYSR"/>
    <property type="match status" value="1"/>
</dbReference>
<keyword evidence="2" id="KW-0805">Transcription regulation</keyword>
<dbReference type="InterPro" id="IPR036390">
    <property type="entry name" value="WH_DNA-bd_sf"/>
</dbReference>
<comment type="similarity">
    <text evidence="1">Belongs to the LysR transcriptional regulatory family.</text>
</comment>
<keyword evidence="4" id="KW-0804">Transcription</keyword>
<comment type="caution">
    <text evidence="6">The sequence shown here is derived from an EMBL/GenBank/DDBJ whole genome shotgun (WGS) entry which is preliminary data.</text>
</comment>
<accession>A0A7X0XAA8</accession>
<dbReference type="Pfam" id="PF03466">
    <property type="entry name" value="LysR_substrate"/>
    <property type="match status" value="1"/>
</dbReference>
<dbReference type="PANTHER" id="PTHR30126:SF40">
    <property type="entry name" value="HTH-TYPE TRANSCRIPTIONAL REGULATOR GLTR"/>
    <property type="match status" value="1"/>
</dbReference>
<organism evidence="6 7">
    <name type="scientific">Listeria immobilis</name>
    <dbReference type="NCBI Taxonomy" id="2713502"/>
    <lineage>
        <taxon>Bacteria</taxon>
        <taxon>Bacillati</taxon>
        <taxon>Bacillota</taxon>
        <taxon>Bacilli</taxon>
        <taxon>Bacillales</taxon>
        <taxon>Listeriaceae</taxon>
        <taxon>Listeria</taxon>
    </lineage>
</organism>
<gene>
    <name evidence="6" type="ORF">HCJ38_13715</name>
</gene>
<reference evidence="6 7" key="1">
    <citation type="submission" date="2020-03" db="EMBL/GenBank/DDBJ databases">
        <title>Soil Listeria distribution.</title>
        <authorList>
            <person name="Liao J."/>
            <person name="Wiedmann M."/>
        </authorList>
    </citation>
    <scope>NUCLEOTIDE SEQUENCE [LARGE SCALE GENOMIC DNA]</scope>
    <source>
        <strain evidence="6 7">FSL L7-1554</strain>
    </source>
</reference>
<dbReference type="PANTHER" id="PTHR30126">
    <property type="entry name" value="HTH-TYPE TRANSCRIPTIONAL REGULATOR"/>
    <property type="match status" value="1"/>
</dbReference>
<evidence type="ECO:0000256" key="4">
    <source>
        <dbReference type="ARBA" id="ARBA00023163"/>
    </source>
</evidence>